<feature type="compositionally biased region" description="Basic and acidic residues" evidence="10">
    <location>
        <begin position="130"/>
        <end position="140"/>
    </location>
</feature>
<dbReference type="CDD" id="cd06849">
    <property type="entry name" value="lipoyl_domain"/>
    <property type="match status" value="1"/>
</dbReference>
<evidence type="ECO:0000256" key="9">
    <source>
        <dbReference type="RuleBase" id="RU003423"/>
    </source>
</evidence>
<evidence type="ECO:0000256" key="10">
    <source>
        <dbReference type="SAM" id="MobiDB-lite"/>
    </source>
</evidence>
<dbReference type="PANTHER" id="PTHR43178:SF2">
    <property type="entry name" value="DIHYDROLIPOYLLYSINE-RESIDUE ACETYLTRANSFERASE COMPONENT OF PYRUVATE DEHYDROGENASE COMPLEX"/>
    <property type="match status" value="1"/>
</dbReference>
<dbReference type="SUPFAM" id="SSF52777">
    <property type="entry name" value="CoA-dependent acyltransferases"/>
    <property type="match status" value="1"/>
</dbReference>
<name>D7CRX2_TRURR</name>
<feature type="compositionally biased region" description="Low complexity" evidence="10">
    <location>
        <begin position="83"/>
        <end position="105"/>
    </location>
</feature>
<dbReference type="InterPro" id="IPR001078">
    <property type="entry name" value="2-oxoacid_DH_actylTfrase"/>
</dbReference>
<accession>D7CRX2</accession>
<sequence length="477" mass="49898">MATEFKLPEVGEGITSGTVVGVLVSVGDTIAKDQAVLELETDKAVVEVPSSVSGVVQEILVKENEEASVGQVVLIVGEGESEGAGAEKGAADAQAQDTQTQETQAPSEEGRPSAGAADAAAEEDVAQEVAEERAEGDAEAKAAGIDAAAKAADAEGAQRAPDAYDTPLEEKEPLPAAPSVRRLARELGVNLRDVKGSGILGRISAEDVRRVAAGGAQPSAQPASPPAAPAPAAQPLPDFSKYGSVRREPMSGIRKATVRSMTNAWSSVPMVTHFDKADTAAFEAFRQRYKARAEAAGAKLTPTAVLLKMAALALKKFPKFNASLDLATNEVVYKDYLNVGVAVDTEYGLLVPVIRDVDKKGVVQLAKELGEIAEKARARKLGPEDMQGGNFSISNLGGIGGTGFTPIVNPPEVAILGVARGTVEPVWDAEAGEFKPRTMMPLSLSYDHRLIDGADAARFLRFLCETIEDPYLMAVEG</sequence>
<dbReference type="InterPro" id="IPR023213">
    <property type="entry name" value="CAT-like_dom_sf"/>
</dbReference>
<dbReference type="Pfam" id="PF02817">
    <property type="entry name" value="E3_binding"/>
    <property type="match status" value="1"/>
</dbReference>
<dbReference type="KEGG" id="tra:Trad_2188"/>
<evidence type="ECO:0000259" key="12">
    <source>
        <dbReference type="PROSITE" id="PS51826"/>
    </source>
</evidence>
<feature type="compositionally biased region" description="Pro residues" evidence="10">
    <location>
        <begin position="223"/>
        <end position="234"/>
    </location>
</feature>
<dbReference type="RefSeq" id="WP_013178664.1">
    <property type="nucleotide sequence ID" value="NC_014221.1"/>
</dbReference>
<dbReference type="PANTHER" id="PTHR43178">
    <property type="entry name" value="DIHYDROLIPOAMIDE ACETYLTRANSFERASE COMPONENT OF PYRUVATE DEHYDROGENASE COMPLEX"/>
    <property type="match status" value="1"/>
</dbReference>
<evidence type="ECO:0000313" key="13">
    <source>
        <dbReference type="EMBL" id="ADI15300.1"/>
    </source>
</evidence>
<dbReference type="InterPro" id="IPR000089">
    <property type="entry name" value="Biotin_lipoyl"/>
</dbReference>
<evidence type="ECO:0000256" key="7">
    <source>
        <dbReference type="ARBA" id="ARBA00025211"/>
    </source>
</evidence>
<dbReference type="EMBL" id="CP002049">
    <property type="protein sequence ID" value="ADI15300.1"/>
    <property type="molecule type" value="Genomic_DNA"/>
</dbReference>
<evidence type="ECO:0000256" key="5">
    <source>
        <dbReference type="ARBA" id="ARBA00022823"/>
    </source>
</evidence>
<feature type="region of interest" description="Disordered" evidence="10">
    <location>
        <begin position="83"/>
        <end position="179"/>
    </location>
</feature>
<proteinExistence type="inferred from homology"/>
<comment type="function">
    <text evidence="7">The pyruvate dehydrogenase complex catalyzes the overall conversion of pyruvate to acetyl-CoA and CO(2). It contains multiple copies of three enzymatic components: pyruvate dehydrogenase (E1), dihydrolipoamide acetyltransferase (E2) and lipoamide dehydrogenase (E3).</text>
</comment>
<feature type="domain" description="Peripheral subunit-binding (PSBD)" evidence="12">
    <location>
        <begin position="175"/>
        <end position="212"/>
    </location>
</feature>
<dbReference type="InterPro" id="IPR050743">
    <property type="entry name" value="2-oxoacid_DH_E2_comp"/>
</dbReference>
<evidence type="ECO:0000256" key="8">
    <source>
        <dbReference type="ARBA" id="ARBA00048370"/>
    </source>
</evidence>
<dbReference type="InterPro" id="IPR036625">
    <property type="entry name" value="E3-bd_dom_sf"/>
</dbReference>
<keyword evidence="4 9" id="KW-0808">Transferase</keyword>
<dbReference type="GO" id="GO:0005737">
    <property type="term" value="C:cytoplasm"/>
    <property type="evidence" value="ECO:0007669"/>
    <property type="project" value="TreeGrafter"/>
</dbReference>
<dbReference type="FunFam" id="3.30.559.10:FF:000004">
    <property type="entry name" value="Acetyltransferase component of pyruvate dehydrogenase complex"/>
    <property type="match status" value="1"/>
</dbReference>
<dbReference type="STRING" id="649638.Trad_2188"/>
<dbReference type="PROSITE" id="PS51826">
    <property type="entry name" value="PSBD"/>
    <property type="match status" value="1"/>
</dbReference>
<evidence type="ECO:0000256" key="2">
    <source>
        <dbReference type="ARBA" id="ARBA00007317"/>
    </source>
</evidence>
<dbReference type="Gene3D" id="2.40.50.100">
    <property type="match status" value="1"/>
</dbReference>
<evidence type="ECO:0000259" key="11">
    <source>
        <dbReference type="PROSITE" id="PS50968"/>
    </source>
</evidence>
<comment type="subunit">
    <text evidence="3">Forms a 24-polypeptide structural core with octahedral symmetry.</text>
</comment>
<dbReference type="OrthoDB" id="9805770at2"/>
<feature type="domain" description="Lipoyl-binding" evidence="11">
    <location>
        <begin position="2"/>
        <end position="77"/>
    </location>
</feature>
<feature type="compositionally biased region" description="Low complexity" evidence="10">
    <location>
        <begin position="141"/>
        <end position="160"/>
    </location>
</feature>
<dbReference type="Pfam" id="PF00198">
    <property type="entry name" value="2-oxoacid_dh"/>
    <property type="match status" value="1"/>
</dbReference>
<keyword evidence="5 9" id="KW-0450">Lipoyl</keyword>
<reference evidence="14" key="1">
    <citation type="submission" date="2010-05" db="EMBL/GenBank/DDBJ databases">
        <title>The complete genome of Truepera radiovictris DSM 17093.</title>
        <authorList>
            <consortium name="US DOE Joint Genome Institute (JGI-PGF)"/>
            <person name="Lucas S."/>
            <person name="Copeland A."/>
            <person name="Lapidus A."/>
            <person name="Glavina del Rio T."/>
            <person name="Dalin E."/>
            <person name="Tice H."/>
            <person name="Bruce D."/>
            <person name="Goodwin L."/>
            <person name="Pitluck S."/>
            <person name="Kyrpides N."/>
            <person name="Mavromatis K."/>
            <person name="Ovchinnikova G."/>
            <person name="Munk A.C."/>
            <person name="Detter J.C."/>
            <person name="Han C."/>
            <person name="Tapia R."/>
            <person name="Land M."/>
            <person name="Hauser L."/>
            <person name="Markowitz V."/>
            <person name="Cheng J.-F."/>
            <person name="Hugenholtz P."/>
            <person name="Woyke T."/>
            <person name="Wu D."/>
            <person name="Tindall B."/>
            <person name="Pomrenke H.G."/>
            <person name="Brambilla E."/>
            <person name="Klenk H.-P."/>
            <person name="Eisen J.A."/>
        </authorList>
    </citation>
    <scope>NUCLEOTIDE SEQUENCE [LARGE SCALE GENOMIC DNA]</scope>
    <source>
        <strain evidence="14">DSM 17093 / CIP 108686 / LMG 22925 / RQ-24</strain>
    </source>
</reference>
<dbReference type="SUPFAM" id="SSF51230">
    <property type="entry name" value="Single hybrid motif"/>
    <property type="match status" value="1"/>
</dbReference>
<dbReference type="PROSITE" id="PS50968">
    <property type="entry name" value="BIOTINYL_LIPOYL"/>
    <property type="match status" value="1"/>
</dbReference>
<organism evidence="13 14">
    <name type="scientific">Truepera radiovictrix (strain DSM 17093 / CIP 108686 / LMG 22925 / RQ-24)</name>
    <dbReference type="NCBI Taxonomy" id="649638"/>
    <lineage>
        <taxon>Bacteria</taxon>
        <taxon>Thermotogati</taxon>
        <taxon>Deinococcota</taxon>
        <taxon>Deinococci</taxon>
        <taxon>Trueperales</taxon>
        <taxon>Trueperaceae</taxon>
        <taxon>Truepera</taxon>
    </lineage>
</organism>
<dbReference type="SUPFAM" id="SSF47005">
    <property type="entry name" value="Peripheral subunit-binding domain of 2-oxo acid dehydrogenase complex"/>
    <property type="match status" value="1"/>
</dbReference>
<dbReference type="AlphaFoldDB" id="D7CRX2"/>
<dbReference type="InterPro" id="IPR004167">
    <property type="entry name" value="PSBD"/>
</dbReference>
<dbReference type="HOGENOM" id="CLU_016733_10_0_0"/>
<feature type="compositionally biased region" description="Low complexity" evidence="10">
    <location>
        <begin position="212"/>
        <end position="222"/>
    </location>
</feature>
<comment type="catalytic activity">
    <reaction evidence="8">
        <text>N(6)-[(R)-dihydrolipoyl]-L-lysyl-[protein] + acetyl-CoA = N(6)-[(R)-S(8)-acetyldihydrolipoyl]-L-lysyl-[protein] + CoA</text>
        <dbReference type="Rhea" id="RHEA:17017"/>
        <dbReference type="Rhea" id="RHEA-COMP:10475"/>
        <dbReference type="Rhea" id="RHEA-COMP:10478"/>
        <dbReference type="ChEBI" id="CHEBI:57287"/>
        <dbReference type="ChEBI" id="CHEBI:57288"/>
        <dbReference type="ChEBI" id="CHEBI:83100"/>
        <dbReference type="ChEBI" id="CHEBI:83111"/>
        <dbReference type="EC" id="2.3.1.12"/>
    </reaction>
</comment>
<dbReference type="EC" id="2.3.1.-" evidence="9"/>
<comment type="similarity">
    <text evidence="2 9">Belongs to the 2-oxoacid dehydrogenase family.</text>
</comment>
<comment type="cofactor">
    <cofactor evidence="1 9">
        <name>(R)-lipoate</name>
        <dbReference type="ChEBI" id="CHEBI:83088"/>
    </cofactor>
</comment>
<dbReference type="GO" id="GO:0004742">
    <property type="term" value="F:dihydrolipoyllysine-residue acetyltransferase activity"/>
    <property type="evidence" value="ECO:0007669"/>
    <property type="project" value="UniProtKB-EC"/>
</dbReference>
<evidence type="ECO:0000256" key="3">
    <source>
        <dbReference type="ARBA" id="ARBA00011484"/>
    </source>
</evidence>
<dbReference type="Gene3D" id="4.10.320.10">
    <property type="entry name" value="E3-binding domain"/>
    <property type="match status" value="1"/>
</dbReference>
<keyword evidence="14" id="KW-1185">Reference proteome</keyword>
<dbReference type="GO" id="GO:0031405">
    <property type="term" value="F:lipoic acid binding"/>
    <property type="evidence" value="ECO:0007669"/>
    <property type="project" value="TreeGrafter"/>
</dbReference>
<dbReference type="GO" id="GO:0006086">
    <property type="term" value="P:pyruvate decarboxylation to acetyl-CoA"/>
    <property type="evidence" value="ECO:0007669"/>
    <property type="project" value="TreeGrafter"/>
</dbReference>
<gene>
    <name evidence="13" type="ordered locus">Trad_2188</name>
</gene>
<dbReference type="Proteomes" id="UP000000379">
    <property type="component" value="Chromosome"/>
</dbReference>
<evidence type="ECO:0000256" key="1">
    <source>
        <dbReference type="ARBA" id="ARBA00001938"/>
    </source>
</evidence>
<evidence type="ECO:0000256" key="6">
    <source>
        <dbReference type="ARBA" id="ARBA00023315"/>
    </source>
</evidence>
<dbReference type="eggNOG" id="COG0508">
    <property type="taxonomic scope" value="Bacteria"/>
</dbReference>
<dbReference type="Gene3D" id="3.30.559.10">
    <property type="entry name" value="Chloramphenicol acetyltransferase-like domain"/>
    <property type="match status" value="1"/>
</dbReference>
<dbReference type="InterPro" id="IPR003016">
    <property type="entry name" value="2-oxoA_DH_lipoyl-BS"/>
</dbReference>
<evidence type="ECO:0000256" key="4">
    <source>
        <dbReference type="ARBA" id="ARBA00022679"/>
    </source>
</evidence>
<dbReference type="Pfam" id="PF00364">
    <property type="entry name" value="Biotin_lipoyl"/>
    <property type="match status" value="1"/>
</dbReference>
<keyword evidence="6 9" id="KW-0012">Acyltransferase</keyword>
<reference evidence="13 14" key="2">
    <citation type="journal article" date="2011" name="Stand. Genomic Sci.">
        <title>Complete genome sequence of Truepera radiovictrix type strain (RQ-24).</title>
        <authorList>
            <person name="Ivanova N."/>
            <person name="Rohde C."/>
            <person name="Munk C."/>
            <person name="Nolan M."/>
            <person name="Lucas S."/>
            <person name="Del Rio T.G."/>
            <person name="Tice H."/>
            <person name="Deshpande S."/>
            <person name="Cheng J.F."/>
            <person name="Tapia R."/>
            <person name="Han C."/>
            <person name="Goodwin L."/>
            <person name="Pitluck S."/>
            <person name="Liolios K."/>
            <person name="Mavromatis K."/>
            <person name="Mikhailova N."/>
            <person name="Pati A."/>
            <person name="Chen A."/>
            <person name="Palaniappan K."/>
            <person name="Land M."/>
            <person name="Hauser L."/>
            <person name="Chang Y.J."/>
            <person name="Jeffries C.D."/>
            <person name="Brambilla E."/>
            <person name="Rohde M."/>
            <person name="Goker M."/>
            <person name="Tindall B.J."/>
            <person name="Woyke T."/>
            <person name="Bristow J."/>
            <person name="Eisen J.A."/>
            <person name="Markowitz V."/>
            <person name="Hugenholtz P."/>
            <person name="Kyrpides N.C."/>
            <person name="Klenk H.P."/>
            <person name="Lapidus A."/>
        </authorList>
    </citation>
    <scope>NUCLEOTIDE SEQUENCE [LARGE SCALE GENOMIC DNA]</scope>
    <source>
        <strain evidence="14">DSM 17093 / CIP 108686 / LMG 22925 / RQ-24</strain>
    </source>
</reference>
<evidence type="ECO:0000313" key="14">
    <source>
        <dbReference type="Proteomes" id="UP000000379"/>
    </source>
</evidence>
<dbReference type="InterPro" id="IPR011053">
    <property type="entry name" value="Single_hybrid_motif"/>
</dbReference>
<dbReference type="PROSITE" id="PS00189">
    <property type="entry name" value="LIPOYL"/>
    <property type="match status" value="1"/>
</dbReference>
<protein>
    <recommendedName>
        <fullName evidence="9">Dihydrolipoamide acetyltransferase component of pyruvate dehydrogenase complex</fullName>
        <ecNumber evidence="9">2.3.1.-</ecNumber>
    </recommendedName>
</protein>
<feature type="region of interest" description="Disordered" evidence="10">
    <location>
        <begin position="211"/>
        <end position="244"/>
    </location>
</feature>